<reference evidence="1 2" key="1">
    <citation type="submission" date="2012-02" db="EMBL/GenBank/DDBJ databases">
        <title>The Genome Sequence of Parabacteroides johnsonii CL02T12C29.</title>
        <authorList>
            <consortium name="The Broad Institute Genome Sequencing Platform"/>
            <person name="Earl A."/>
            <person name="Ward D."/>
            <person name="Feldgarden M."/>
            <person name="Gevers D."/>
            <person name="Zitomersky N.L."/>
            <person name="Coyne M.J."/>
            <person name="Comstock L.E."/>
            <person name="Young S.K."/>
            <person name="Zeng Q."/>
            <person name="Gargeya S."/>
            <person name="Fitzgerald M."/>
            <person name="Haas B."/>
            <person name="Abouelleil A."/>
            <person name="Alvarado L."/>
            <person name="Arachchi H.M."/>
            <person name="Berlin A."/>
            <person name="Chapman S.B."/>
            <person name="Gearin G."/>
            <person name="Goldberg J."/>
            <person name="Griggs A."/>
            <person name="Gujja S."/>
            <person name="Hansen M."/>
            <person name="Heiman D."/>
            <person name="Howarth C."/>
            <person name="Larimer J."/>
            <person name="Lui A."/>
            <person name="MacDonald P.J.P."/>
            <person name="McCowen C."/>
            <person name="Montmayeur A."/>
            <person name="Murphy C."/>
            <person name="Neiman D."/>
            <person name="Pearson M."/>
            <person name="Priest M."/>
            <person name="Roberts A."/>
            <person name="Saif S."/>
            <person name="Shea T."/>
            <person name="Sisk P."/>
            <person name="Stolte C."/>
            <person name="Sykes S."/>
            <person name="Wortman J."/>
            <person name="Nusbaum C."/>
            <person name="Birren B."/>
        </authorList>
    </citation>
    <scope>NUCLEOTIDE SEQUENCE [LARGE SCALE GENOMIC DNA]</scope>
    <source>
        <strain evidence="1 2">CL02T12C29</strain>
    </source>
</reference>
<protein>
    <submittedName>
        <fullName evidence="1">Uncharacterized protein</fullName>
    </submittedName>
</protein>
<evidence type="ECO:0000313" key="1">
    <source>
        <dbReference type="EMBL" id="EKN06530.1"/>
    </source>
</evidence>
<dbReference type="AlphaFoldDB" id="K5Z608"/>
<gene>
    <name evidence="1" type="ORF">HMPREF1077_03336</name>
</gene>
<dbReference type="HOGENOM" id="CLU_2524530_0_0_10"/>
<dbReference type="Proteomes" id="UP000001218">
    <property type="component" value="Unassembled WGS sequence"/>
</dbReference>
<proteinExistence type="predicted"/>
<comment type="caution">
    <text evidence="1">The sequence shown here is derived from an EMBL/GenBank/DDBJ whole genome shotgun (WGS) entry which is preliminary data.</text>
</comment>
<organism evidence="1 2">
    <name type="scientific">Parabacteroides johnsonii CL02T12C29</name>
    <dbReference type="NCBI Taxonomy" id="999419"/>
    <lineage>
        <taxon>Bacteria</taxon>
        <taxon>Pseudomonadati</taxon>
        <taxon>Bacteroidota</taxon>
        <taxon>Bacteroidia</taxon>
        <taxon>Bacteroidales</taxon>
        <taxon>Tannerellaceae</taxon>
        <taxon>Parabacteroides</taxon>
    </lineage>
</organism>
<sequence>MIVANLTIMLLSFHYHDLSVSFGLIRKVADKFSTKQVEISTKPPFKLNSAPHLYDSRTRMSKVARPGCQKGKAGSCLIISYILW</sequence>
<accession>K5Z608</accession>
<evidence type="ECO:0000313" key="2">
    <source>
        <dbReference type="Proteomes" id="UP000001218"/>
    </source>
</evidence>
<dbReference type="EMBL" id="AGZP01000030">
    <property type="protein sequence ID" value="EKN06530.1"/>
    <property type="molecule type" value="Genomic_DNA"/>
</dbReference>
<name>K5Z608_9BACT</name>